<dbReference type="PRINTS" id="PR00618">
    <property type="entry name" value="DKSAZNFINGER"/>
</dbReference>
<evidence type="ECO:0000256" key="2">
    <source>
        <dbReference type="ARBA" id="ARBA00022771"/>
    </source>
</evidence>
<feature type="domain" description="DnaK suppressor protein DksA N-terminal" evidence="7">
    <location>
        <begin position="7"/>
        <end position="75"/>
    </location>
</feature>
<protein>
    <submittedName>
        <fullName evidence="8">Transcriptional regulator, TraR/DksA family</fullName>
    </submittedName>
</protein>
<evidence type="ECO:0000313" key="9">
    <source>
        <dbReference type="Proteomes" id="UP000004662"/>
    </source>
</evidence>
<sequence length="131" mass="14738">MGHLDVDRFRQVLRDMLETLNGQSRDTLDVLAREVAAFADVADRATAESDRHLTILMRERDRQLIGEINEALARVKDGDYGICQECGEEIGLARLRAQPTATLCVHCKSMLEEMGRPYMVAARGETAFLEE</sequence>
<reference evidence="9" key="1">
    <citation type="journal article" date="2015" name="Genome Announc.">
        <title>High-Quality Draft Genome Sequence of Desulfovibrio carbinoliphilus FW-101-2B, an Organic Acid-Oxidizing Sulfate-Reducing Bacterium Isolated from Uranium(VI)-Contaminated Groundwater.</title>
        <authorList>
            <person name="Ramsay B.D."/>
            <person name="Hwang C."/>
            <person name="Woo H.L."/>
            <person name="Carroll S.L."/>
            <person name="Lucas S."/>
            <person name="Han J."/>
            <person name="Lapidus A.L."/>
            <person name="Cheng J.F."/>
            <person name="Goodwin L.A."/>
            <person name="Pitluck S."/>
            <person name="Peters L."/>
            <person name="Chertkov O."/>
            <person name="Held B."/>
            <person name="Detter J.C."/>
            <person name="Han C.S."/>
            <person name="Tapia R."/>
            <person name="Land M.L."/>
            <person name="Hauser L.J."/>
            <person name="Kyrpides N.C."/>
            <person name="Ivanova N.N."/>
            <person name="Mikhailova N."/>
            <person name="Pagani I."/>
            <person name="Woyke T."/>
            <person name="Arkin A.P."/>
            <person name="Dehal P."/>
            <person name="Chivian D."/>
            <person name="Criddle C.S."/>
            <person name="Wu W."/>
            <person name="Chakraborty R."/>
            <person name="Hazen T.C."/>
            <person name="Fields M.W."/>
        </authorList>
    </citation>
    <scope>NUCLEOTIDE SEQUENCE [LARGE SCALE GENOMIC DNA]</scope>
    <source>
        <strain evidence="9">FW-101-2B</strain>
    </source>
</reference>
<name>G7Q4Z3_9BACT</name>
<feature type="zinc finger region" description="dksA C4-type" evidence="5">
    <location>
        <begin position="83"/>
        <end position="107"/>
    </location>
</feature>
<evidence type="ECO:0000256" key="5">
    <source>
        <dbReference type="PROSITE-ProRule" id="PRU00510"/>
    </source>
</evidence>
<dbReference type="Pfam" id="PF21157">
    <property type="entry name" value="DksA_N"/>
    <property type="match status" value="1"/>
</dbReference>
<keyword evidence="4" id="KW-0175">Coiled coil</keyword>
<dbReference type="InterPro" id="IPR000962">
    <property type="entry name" value="Znf_DskA_TraR"/>
</dbReference>
<dbReference type="SUPFAM" id="SSF109635">
    <property type="entry name" value="DnaK suppressor protein DksA, alpha-hairpin domain"/>
    <property type="match status" value="1"/>
</dbReference>
<dbReference type="SUPFAM" id="SSF57716">
    <property type="entry name" value="Glucocorticoid receptor-like (DNA-binding domain)"/>
    <property type="match status" value="1"/>
</dbReference>
<keyword evidence="2" id="KW-0863">Zinc-finger</keyword>
<dbReference type="Gene3D" id="1.20.120.910">
    <property type="entry name" value="DksA, coiled-coil domain"/>
    <property type="match status" value="1"/>
</dbReference>
<dbReference type="InterPro" id="IPR048489">
    <property type="entry name" value="DksA_N"/>
</dbReference>
<dbReference type="InterPro" id="IPR037187">
    <property type="entry name" value="DnaK_N"/>
</dbReference>
<organism evidence="8 9">
    <name type="scientific">Solidesulfovibrio carbinoliphilus subsp. oakridgensis</name>
    <dbReference type="NCBI Taxonomy" id="694327"/>
    <lineage>
        <taxon>Bacteria</taxon>
        <taxon>Pseudomonadati</taxon>
        <taxon>Thermodesulfobacteriota</taxon>
        <taxon>Desulfovibrionia</taxon>
        <taxon>Desulfovibrionales</taxon>
        <taxon>Desulfovibrionaceae</taxon>
        <taxon>Solidesulfovibrio</taxon>
    </lineage>
</organism>
<dbReference type="InterPro" id="IPR020460">
    <property type="entry name" value="Znf_C4-type_bac"/>
</dbReference>
<dbReference type="PANTHER" id="PTHR33823">
    <property type="entry name" value="RNA POLYMERASE-BINDING TRANSCRIPTION FACTOR DKSA-RELATED"/>
    <property type="match status" value="1"/>
</dbReference>
<dbReference type="OrthoDB" id="9803742at2"/>
<gene>
    <name evidence="8" type="ORF">DFW101_1914</name>
</gene>
<dbReference type="NCBIfam" id="TIGR02420">
    <property type="entry name" value="dksA"/>
    <property type="match status" value="1"/>
</dbReference>
<accession>G7Q4Z3</accession>
<dbReference type="PROSITE" id="PS51128">
    <property type="entry name" value="ZF_DKSA_2"/>
    <property type="match status" value="1"/>
</dbReference>
<evidence type="ECO:0000256" key="4">
    <source>
        <dbReference type="ARBA" id="ARBA00023054"/>
    </source>
</evidence>
<dbReference type="HOGENOM" id="CLU_043144_2_2_7"/>
<dbReference type="eggNOG" id="COG1734">
    <property type="taxonomic scope" value="Bacteria"/>
</dbReference>
<keyword evidence="9" id="KW-1185">Reference proteome</keyword>
<dbReference type="RefSeq" id="WP_009181309.1">
    <property type="nucleotide sequence ID" value="NZ_CM001368.1"/>
</dbReference>
<evidence type="ECO:0000259" key="6">
    <source>
        <dbReference type="Pfam" id="PF01258"/>
    </source>
</evidence>
<dbReference type="EMBL" id="CM001368">
    <property type="protein sequence ID" value="EHJ47920.1"/>
    <property type="molecule type" value="Genomic_DNA"/>
</dbReference>
<evidence type="ECO:0000256" key="3">
    <source>
        <dbReference type="ARBA" id="ARBA00022833"/>
    </source>
</evidence>
<dbReference type="InterPro" id="IPR012784">
    <property type="entry name" value="DksA_RNA_pol-bd"/>
</dbReference>
<evidence type="ECO:0000256" key="1">
    <source>
        <dbReference type="ARBA" id="ARBA00022723"/>
    </source>
</evidence>
<keyword evidence="1" id="KW-0479">Metal-binding</keyword>
<dbReference type="AlphaFoldDB" id="G7Q4Z3"/>
<dbReference type="GO" id="GO:0008270">
    <property type="term" value="F:zinc ion binding"/>
    <property type="evidence" value="ECO:0007669"/>
    <property type="project" value="UniProtKB-KW"/>
</dbReference>
<dbReference type="Proteomes" id="UP000004662">
    <property type="component" value="Chromosome"/>
</dbReference>
<dbReference type="PANTHER" id="PTHR33823:SF2">
    <property type="entry name" value="RNA POLYMERASE-BINDING TRANSCRIPTION FACTOR DKSA"/>
    <property type="match status" value="1"/>
</dbReference>
<keyword evidence="3" id="KW-0862">Zinc</keyword>
<evidence type="ECO:0000259" key="7">
    <source>
        <dbReference type="Pfam" id="PF21157"/>
    </source>
</evidence>
<dbReference type="STRING" id="694327.DFW101_1914"/>
<proteinExistence type="predicted"/>
<feature type="domain" description="Zinc finger DksA/TraR C4-type" evidence="6">
    <location>
        <begin position="78"/>
        <end position="109"/>
    </location>
</feature>
<evidence type="ECO:0000313" key="8">
    <source>
        <dbReference type="EMBL" id="EHJ47920.1"/>
    </source>
</evidence>
<dbReference type="Pfam" id="PF01258">
    <property type="entry name" value="zf-dskA_traR"/>
    <property type="match status" value="1"/>
</dbReference>